<dbReference type="CTD" id="20325075"/>
<dbReference type="GeneID" id="20325075"/>
<keyword evidence="2" id="KW-1185">Reference proteome</keyword>
<organism evidence="1 2">
    <name type="scientific">Opisthorchis viverrini</name>
    <name type="common">Southeast Asian liver fluke</name>
    <dbReference type="NCBI Taxonomy" id="6198"/>
    <lineage>
        <taxon>Eukaryota</taxon>
        <taxon>Metazoa</taxon>
        <taxon>Spiralia</taxon>
        <taxon>Lophotrochozoa</taxon>
        <taxon>Platyhelminthes</taxon>
        <taxon>Trematoda</taxon>
        <taxon>Digenea</taxon>
        <taxon>Opisthorchiida</taxon>
        <taxon>Opisthorchiata</taxon>
        <taxon>Opisthorchiidae</taxon>
        <taxon>Opisthorchis</taxon>
    </lineage>
</organism>
<dbReference type="RefSeq" id="XP_009175685.1">
    <property type="nucleotide sequence ID" value="XM_009177421.1"/>
</dbReference>
<reference evidence="1 2" key="1">
    <citation type="submission" date="2013-11" db="EMBL/GenBank/DDBJ databases">
        <title>Opisthorchis viverrini - life in the bile duct.</title>
        <authorList>
            <person name="Young N.D."/>
            <person name="Nagarajan N."/>
            <person name="Lin S.J."/>
            <person name="Korhonen P.K."/>
            <person name="Jex A.R."/>
            <person name="Hall R.S."/>
            <person name="Safavi-Hemami H."/>
            <person name="Kaewkong W."/>
            <person name="Bertrand D."/>
            <person name="Gao S."/>
            <person name="Seet Q."/>
            <person name="Wongkham S."/>
            <person name="Teh B.T."/>
            <person name="Wongkham C."/>
            <person name="Intapan P.M."/>
            <person name="Maleewong W."/>
            <person name="Yang X."/>
            <person name="Hu M."/>
            <person name="Wang Z."/>
            <person name="Hofmann A."/>
            <person name="Sternberg P.W."/>
            <person name="Tan P."/>
            <person name="Wang J."/>
            <person name="Gasser R.B."/>
        </authorList>
    </citation>
    <scope>NUCLEOTIDE SEQUENCE [LARGE SCALE GENOMIC DNA]</scope>
</reference>
<dbReference type="Proteomes" id="UP000054324">
    <property type="component" value="Unassembled WGS sequence"/>
</dbReference>
<evidence type="ECO:0000313" key="1">
    <source>
        <dbReference type="EMBL" id="KER20559.1"/>
    </source>
</evidence>
<accession>A0A074ZZF5</accession>
<sequence length="171" mass="19396">MSLSLSRKKRRFVVRTQSLHLDYTCLDLGNLAVSQPSYFLLMTRQPDIGRSHDKQSVFLYIFWNVHADELLRPEQRPEEEQLDSPFGVDAERTDNGERLLHLCADHCLFLASTNFQTNAHTQLLGDHLPQDSCGLNWTIWLSDTDGEPQSIIVVSSGVRNLILITQSCGLA</sequence>
<name>A0A074ZZF5_OPIVI</name>
<dbReference type="KEGG" id="ovi:T265_10907"/>
<protein>
    <submittedName>
        <fullName evidence="1">Uncharacterized protein</fullName>
    </submittedName>
</protein>
<dbReference type="EMBL" id="KL597042">
    <property type="protein sequence ID" value="KER20559.1"/>
    <property type="molecule type" value="Genomic_DNA"/>
</dbReference>
<evidence type="ECO:0000313" key="2">
    <source>
        <dbReference type="Proteomes" id="UP000054324"/>
    </source>
</evidence>
<dbReference type="AlphaFoldDB" id="A0A074ZZF5"/>
<gene>
    <name evidence="1" type="ORF">T265_10907</name>
</gene>
<dbReference type="OrthoDB" id="6253503at2759"/>
<proteinExistence type="predicted"/>